<name>A0ABX3C1Y2_9MYCO</name>
<evidence type="ECO:0000256" key="6">
    <source>
        <dbReference type="RuleBase" id="RU362030"/>
    </source>
</evidence>
<evidence type="ECO:0000313" key="7">
    <source>
        <dbReference type="EMBL" id="OHU11028.1"/>
    </source>
</evidence>
<dbReference type="InterPro" id="IPR007213">
    <property type="entry name" value="Ppm1/Ppm2/Tcmp"/>
</dbReference>
<sequence length="321" mass="35507">MPANGRSRAFARQGIRIELTLAALRALESRRANPLLFDEHAQTIIDAVGDPYTQALLDIGLHEEPSTDNELRTHLLTNYMSVMCRYYDDSLLASVRGGTRQVVLLAGGLDTRAYRLPWPDGTVVYEVDYPEALTLKMKALDNSGAVLRATQRMVHSGLADRWQAELTLAGFDPDAPTAWLAEAVISNLPGRSQDAMFERIIEMSAPGSTIATDNDPLAPSGQAWCDIVDATTPEAIRGADYSVLAHYDERTLPGEWLSGHGWLTQTFTNRELAQRYGRPFREDISRGFHDLADRRLLTATLPTDYLGRSADPRLTDGPAPR</sequence>
<evidence type="ECO:0000256" key="1">
    <source>
        <dbReference type="ARBA" id="ARBA00003907"/>
    </source>
</evidence>
<dbReference type="PANTHER" id="PTHR43619">
    <property type="entry name" value="S-ADENOSYL-L-METHIONINE-DEPENDENT METHYLTRANSFERASE YKTD-RELATED"/>
    <property type="match status" value="1"/>
</dbReference>
<organism evidence="7 8">
    <name type="scientific">Mycobacteroides saopaulense</name>
    <dbReference type="NCBI Taxonomy" id="1578165"/>
    <lineage>
        <taxon>Bacteria</taxon>
        <taxon>Bacillati</taxon>
        <taxon>Actinomycetota</taxon>
        <taxon>Actinomycetes</taxon>
        <taxon>Mycobacteriales</taxon>
        <taxon>Mycobacteriaceae</taxon>
        <taxon>Mycobacteroides</taxon>
    </lineage>
</organism>
<evidence type="ECO:0000313" key="8">
    <source>
        <dbReference type="Proteomes" id="UP000179621"/>
    </source>
</evidence>
<dbReference type="InterPro" id="IPR011610">
    <property type="entry name" value="SAM_mthyl_Trfase_ML2640-like"/>
</dbReference>
<dbReference type="PANTHER" id="PTHR43619:SF2">
    <property type="entry name" value="S-ADENOSYL-L-METHIONINE-DEPENDENT METHYLTRANSFERASES SUPERFAMILY PROTEIN"/>
    <property type="match status" value="1"/>
</dbReference>
<dbReference type="EC" id="2.1.1.-" evidence="6"/>
<dbReference type="SUPFAM" id="SSF53335">
    <property type="entry name" value="S-adenosyl-L-methionine-dependent methyltransferases"/>
    <property type="match status" value="1"/>
</dbReference>
<evidence type="ECO:0000256" key="3">
    <source>
        <dbReference type="ARBA" id="ARBA00022603"/>
    </source>
</evidence>
<comment type="caution">
    <text evidence="7">The sequence shown here is derived from an EMBL/GenBank/DDBJ whole genome shotgun (WGS) entry which is preliminary data.</text>
</comment>
<protein>
    <recommendedName>
        <fullName evidence="6">S-adenosyl-L-methionine-dependent methyltransferase</fullName>
        <ecNumber evidence="6">2.1.1.-</ecNumber>
    </recommendedName>
</protein>
<comment type="function">
    <text evidence="1 6">Exhibits S-adenosyl-L-methionine-dependent methyltransferase activity.</text>
</comment>
<dbReference type="RefSeq" id="WP_070911530.1">
    <property type="nucleotide sequence ID" value="NZ_MLIC01000004.1"/>
</dbReference>
<dbReference type="Proteomes" id="UP000179621">
    <property type="component" value="Unassembled WGS sequence"/>
</dbReference>
<dbReference type="Pfam" id="PF04072">
    <property type="entry name" value="LCM"/>
    <property type="match status" value="1"/>
</dbReference>
<keyword evidence="5 6" id="KW-0949">S-adenosyl-L-methionine</keyword>
<gene>
    <name evidence="7" type="ORF">BKG73_06510</name>
</gene>
<dbReference type="NCBIfam" id="TIGR00027">
    <property type="entry name" value="mthyl_TIGR00027"/>
    <property type="match status" value="1"/>
</dbReference>
<evidence type="ECO:0000256" key="2">
    <source>
        <dbReference type="ARBA" id="ARBA00008138"/>
    </source>
</evidence>
<keyword evidence="8" id="KW-1185">Reference proteome</keyword>
<keyword evidence="3 6" id="KW-0489">Methyltransferase</keyword>
<keyword evidence="4" id="KW-0808">Transferase</keyword>
<accession>A0ABX3C1Y2</accession>
<comment type="similarity">
    <text evidence="2 6">Belongs to the UPF0677 family.</text>
</comment>
<dbReference type="InterPro" id="IPR029063">
    <property type="entry name" value="SAM-dependent_MTases_sf"/>
</dbReference>
<reference evidence="7 8" key="1">
    <citation type="submission" date="2016-10" db="EMBL/GenBank/DDBJ databases">
        <title>Evaluation of Human, Animal and Environmental Mycobacterium chelonae Isolates by Core Genome Phylogenomic Analysis, Targeted Gene Comparison, and Anti-microbial Susceptibility Patterns: A Tale of Mistaken Identities.</title>
        <authorList>
            <person name="Fogelson S.B."/>
            <person name="Camus A.C."/>
            <person name="Lorenz W."/>
            <person name="Vasireddy R."/>
            <person name="Vasireddy S."/>
            <person name="Smith T."/>
            <person name="Brown-Elliott B.A."/>
            <person name="Wallace R.J.Jr."/>
            <person name="Hasan N.A."/>
            <person name="Reischl U."/>
            <person name="Sanchez S."/>
        </authorList>
    </citation>
    <scope>NUCLEOTIDE SEQUENCE [LARGE SCALE GENOMIC DNA]</scope>
    <source>
        <strain evidence="7 8">8528</strain>
    </source>
</reference>
<evidence type="ECO:0000256" key="5">
    <source>
        <dbReference type="ARBA" id="ARBA00022691"/>
    </source>
</evidence>
<evidence type="ECO:0000256" key="4">
    <source>
        <dbReference type="ARBA" id="ARBA00022679"/>
    </source>
</evidence>
<dbReference type="EMBL" id="MLIH01000009">
    <property type="protein sequence ID" value="OHU11028.1"/>
    <property type="molecule type" value="Genomic_DNA"/>
</dbReference>
<proteinExistence type="inferred from homology"/>
<dbReference type="Gene3D" id="3.40.50.150">
    <property type="entry name" value="Vaccinia Virus protein VP39"/>
    <property type="match status" value="1"/>
</dbReference>